<keyword evidence="2" id="KW-1185">Reference proteome</keyword>
<sequence>MVDWHVSRLTAWRVDSLAAAVSLILFIPPIIGRDDCNNLDFTGGVCGGFCIPCCMVVGMEMPRLVLGASSCNRNPAYFSFFTTKSIGLVGRVGWNTTPGPDLVGELGTQI</sequence>
<evidence type="ECO:0000313" key="2">
    <source>
        <dbReference type="Proteomes" id="UP000724584"/>
    </source>
</evidence>
<dbReference type="EMBL" id="JAGIZQ010000005">
    <property type="protein sequence ID" value="KAH6628255.1"/>
    <property type="molecule type" value="Genomic_DNA"/>
</dbReference>
<accession>A0ACB7P4X7</accession>
<gene>
    <name evidence="1" type="ORF">F5144DRAFT_578392</name>
</gene>
<protein>
    <submittedName>
        <fullName evidence="1">Uncharacterized protein</fullName>
    </submittedName>
</protein>
<feature type="non-terminal residue" evidence="1">
    <location>
        <position position="110"/>
    </location>
</feature>
<name>A0ACB7P4X7_9PEZI</name>
<reference evidence="1 2" key="1">
    <citation type="journal article" date="2021" name="Nat. Commun.">
        <title>Genetic determinants of endophytism in the Arabidopsis root mycobiome.</title>
        <authorList>
            <person name="Mesny F."/>
            <person name="Miyauchi S."/>
            <person name="Thiergart T."/>
            <person name="Pickel B."/>
            <person name="Atanasova L."/>
            <person name="Karlsson M."/>
            <person name="Huettel B."/>
            <person name="Barry K.W."/>
            <person name="Haridas S."/>
            <person name="Chen C."/>
            <person name="Bauer D."/>
            <person name="Andreopoulos W."/>
            <person name="Pangilinan J."/>
            <person name="LaButti K."/>
            <person name="Riley R."/>
            <person name="Lipzen A."/>
            <person name="Clum A."/>
            <person name="Drula E."/>
            <person name="Henrissat B."/>
            <person name="Kohler A."/>
            <person name="Grigoriev I.V."/>
            <person name="Martin F.M."/>
            <person name="Hacquard S."/>
        </authorList>
    </citation>
    <scope>NUCLEOTIDE SEQUENCE [LARGE SCALE GENOMIC DNA]</scope>
    <source>
        <strain evidence="1 2">MPI-SDFR-AT-0079</strain>
    </source>
</reference>
<organism evidence="1 2">
    <name type="scientific">Chaetomium tenue</name>
    <dbReference type="NCBI Taxonomy" id="1854479"/>
    <lineage>
        <taxon>Eukaryota</taxon>
        <taxon>Fungi</taxon>
        <taxon>Dikarya</taxon>
        <taxon>Ascomycota</taxon>
        <taxon>Pezizomycotina</taxon>
        <taxon>Sordariomycetes</taxon>
        <taxon>Sordariomycetidae</taxon>
        <taxon>Sordariales</taxon>
        <taxon>Chaetomiaceae</taxon>
        <taxon>Chaetomium</taxon>
    </lineage>
</organism>
<proteinExistence type="predicted"/>
<comment type="caution">
    <text evidence="1">The sequence shown here is derived from an EMBL/GenBank/DDBJ whole genome shotgun (WGS) entry which is preliminary data.</text>
</comment>
<dbReference type="Proteomes" id="UP000724584">
    <property type="component" value="Unassembled WGS sequence"/>
</dbReference>
<evidence type="ECO:0000313" key="1">
    <source>
        <dbReference type="EMBL" id="KAH6628255.1"/>
    </source>
</evidence>